<comment type="caution">
    <text evidence="2">The sequence shown here is derived from an EMBL/GenBank/DDBJ whole genome shotgun (WGS) entry which is preliminary data.</text>
</comment>
<feature type="compositionally biased region" description="Basic and acidic residues" evidence="1">
    <location>
        <begin position="191"/>
        <end position="217"/>
    </location>
</feature>
<dbReference type="EMBL" id="JAULSV010000006">
    <property type="protein sequence ID" value="KAK0640566.1"/>
    <property type="molecule type" value="Genomic_DNA"/>
</dbReference>
<organism evidence="2 3">
    <name type="scientific">Cercophora newfieldiana</name>
    <dbReference type="NCBI Taxonomy" id="92897"/>
    <lineage>
        <taxon>Eukaryota</taxon>
        <taxon>Fungi</taxon>
        <taxon>Dikarya</taxon>
        <taxon>Ascomycota</taxon>
        <taxon>Pezizomycotina</taxon>
        <taxon>Sordariomycetes</taxon>
        <taxon>Sordariomycetidae</taxon>
        <taxon>Sordariales</taxon>
        <taxon>Lasiosphaeriaceae</taxon>
        <taxon>Cercophora</taxon>
    </lineage>
</organism>
<dbReference type="Proteomes" id="UP001174936">
    <property type="component" value="Unassembled WGS sequence"/>
</dbReference>
<gene>
    <name evidence="2" type="ORF">B0T16DRAFT_200086</name>
</gene>
<keyword evidence="3" id="KW-1185">Reference proteome</keyword>
<protein>
    <submittedName>
        <fullName evidence="2">Uncharacterized protein</fullName>
    </submittedName>
</protein>
<sequence length="290" mass="31498">MSSTTAMKETFVERASNLDRVAANHQPGFAKVCCLVPARALPCGRLLQRHHLPQNAEPRLAELLSHIAMLEWITPKNLKVTPWLAGRVHLACPGHGRGNSGTVPPAVAFPRPRRSLDDAERLVLALAVAPTHACTVKGGLLLFLPHNPHLTIRVAHATQTWTPERVRHDVFPYLLPLQLATSAVEALEEGPDGKMEECERGQRANGRRSENGGERAAHRTNRRSAMTGVCATNWKTVAERRSVSLSSPRKCAALFAALLCIRNGRHLSVDDQGPAFLPVRTAANVGLPGG</sequence>
<name>A0AA40CIW9_9PEZI</name>
<accession>A0AA40CIW9</accession>
<dbReference type="AlphaFoldDB" id="A0AA40CIW9"/>
<reference evidence="2" key="1">
    <citation type="submission" date="2023-06" db="EMBL/GenBank/DDBJ databases">
        <title>Genome-scale phylogeny and comparative genomics of the fungal order Sordariales.</title>
        <authorList>
            <consortium name="Lawrence Berkeley National Laboratory"/>
            <person name="Hensen N."/>
            <person name="Bonometti L."/>
            <person name="Westerberg I."/>
            <person name="Brannstrom I.O."/>
            <person name="Guillou S."/>
            <person name="Cros-Aarteil S."/>
            <person name="Calhoun S."/>
            <person name="Haridas S."/>
            <person name="Kuo A."/>
            <person name="Mondo S."/>
            <person name="Pangilinan J."/>
            <person name="Riley R."/>
            <person name="Labutti K."/>
            <person name="Andreopoulos B."/>
            <person name="Lipzen A."/>
            <person name="Chen C."/>
            <person name="Yanf M."/>
            <person name="Daum C."/>
            <person name="Ng V."/>
            <person name="Clum A."/>
            <person name="Steindorff A."/>
            <person name="Ohm R."/>
            <person name="Martin F."/>
            <person name="Silar P."/>
            <person name="Natvig D."/>
            <person name="Lalanne C."/>
            <person name="Gautier V."/>
            <person name="Ament-Velasquez S.L."/>
            <person name="Kruys A."/>
            <person name="Hutchinson M.I."/>
            <person name="Powell A.J."/>
            <person name="Barry K."/>
            <person name="Miller A.N."/>
            <person name="Grigoriev I.V."/>
            <person name="Debuchy R."/>
            <person name="Gladieux P."/>
            <person name="Thoren M.H."/>
            <person name="Johannesson H."/>
        </authorList>
    </citation>
    <scope>NUCLEOTIDE SEQUENCE</scope>
    <source>
        <strain evidence="2">SMH2532-1</strain>
    </source>
</reference>
<feature type="region of interest" description="Disordered" evidence="1">
    <location>
        <begin position="188"/>
        <end position="222"/>
    </location>
</feature>
<evidence type="ECO:0000313" key="3">
    <source>
        <dbReference type="Proteomes" id="UP001174936"/>
    </source>
</evidence>
<proteinExistence type="predicted"/>
<evidence type="ECO:0000313" key="2">
    <source>
        <dbReference type="EMBL" id="KAK0640566.1"/>
    </source>
</evidence>
<evidence type="ECO:0000256" key="1">
    <source>
        <dbReference type="SAM" id="MobiDB-lite"/>
    </source>
</evidence>